<evidence type="ECO:0000313" key="2">
    <source>
        <dbReference type="Proteomes" id="UP000600171"/>
    </source>
</evidence>
<accession>A0A917IPL5</accession>
<proteinExistence type="predicted"/>
<dbReference type="Proteomes" id="UP000600171">
    <property type="component" value="Unassembled WGS sequence"/>
</dbReference>
<organism evidence="1 2">
    <name type="scientific">Rothia aerolata</name>
    <dbReference type="NCBI Taxonomy" id="1812262"/>
    <lineage>
        <taxon>Bacteria</taxon>
        <taxon>Bacillati</taxon>
        <taxon>Actinomycetota</taxon>
        <taxon>Actinomycetes</taxon>
        <taxon>Micrococcales</taxon>
        <taxon>Micrococcaceae</taxon>
        <taxon>Rothia</taxon>
    </lineage>
</organism>
<name>A0A917IPL5_9MICC</name>
<gene>
    <name evidence="1" type="ORF">GCM10007359_06730</name>
</gene>
<reference evidence="1 2" key="1">
    <citation type="journal article" date="2014" name="Int. J. Syst. Evol. Microbiol.">
        <title>Complete genome sequence of Corynebacterium casei LMG S-19264T (=DSM 44701T), isolated from a smear-ripened cheese.</title>
        <authorList>
            <consortium name="US DOE Joint Genome Institute (JGI-PGF)"/>
            <person name="Walter F."/>
            <person name="Albersmeier A."/>
            <person name="Kalinowski J."/>
            <person name="Ruckert C."/>
        </authorList>
    </citation>
    <scope>NUCLEOTIDE SEQUENCE [LARGE SCALE GENOMIC DNA]</scope>
    <source>
        <strain evidence="1 2">CCM 8669</strain>
    </source>
</reference>
<comment type="caution">
    <text evidence="1">The sequence shown here is derived from an EMBL/GenBank/DDBJ whole genome shotgun (WGS) entry which is preliminary data.</text>
</comment>
<dbReference type="AlphaFoldDB" id="A0A917IPL5"/>
<sequence>MNMEKLFRDFEVQIKAERQKEIELDARELQRAEYARIQHLDRLAAQLGQELTVAVEGAQVYTGELQALGSGWIQMRSQTENVLIPQHALVWWEGGSRFSSVDAGSVKRQLTLGYALRALSSARLPVRIFHTSDSLTTEGTIERVGLDFIEVAVHGIEGNFRSKHILGYRMLSVSQIGAVCSAL</sequence>
<protein>
    <submittedName>
        <fullName evidence="1">Uncharacterized protein</fullName>
    </submittedName>
</protein>
<evidence type="ECO:0000313" key="1">
    <source>
        <dbReference type="EMBL" id="GGH59496.1"/>
    </source>
</evidence>
<dbReference type="EMBL" id="BMDC01000001">
    <property type="protein sequence ID" value="GGH59496.1"/>
    <property type="molecule type" value="Genomic_DNA"/>
</dbReference>
<keyword evidence="2" id="KW-1185">Reference proteome</keyword>